<dbReference type="Proteomes" id="UP000551501">
    <property type="component" value="Unassembled WGS sequence"/>
</dbReference>
<comment type="caution">
    <text evidence="1">The sequence shown here is derived from an EMBL/GenBank/DDBJ whole genome shotgun (WGS) entry which is preliminary data.</text>
</comment>
<name>A0A840EUI7_9ACTN</name>
<proteinExistence type="predicted"/>
<evidence type="ECO:0000313" key="1">
    <source>
        <dbReference type="EMBL" id="MBB4135352.1"/>
    </source>
</evidence>
<organism evidence="1 2">
    <name type="scientific">Gordonia humi</name>
    <dbReference type="NCBI Taxonomy" id="686429"/>
    <lineage>
        <taxon>Bacteria</taxon>
        <taxon>Bacillati</taxon>
        <taxon>Actinomycetota</taxon>
        <taxon>Actinomycetes</taxon>
        <taxon>Mycobacteriales</taxon>
        <taxon>Gordoniaceae</taxon>
        <taxon>Gordonia</taxon>
    </lineage>
</organism>
<dbReference type="RefSeq" id="WP_246371709.1">
    <property type="nucleotide sequence ID" value="NZ_BAABHL010000127.1"/>
</dbReference>
<evidence type="ECO:0000313" key="2">
    <source>
        <dbReference type="Proteomes" id="UP000551501"/>
    </source>
</evidence>
<dbReference type="AlphaFoldDB" id="A0A840EUI7"/>
<accession>A0A840EUI7</accession>
<dbReference type="EMBL" id="JACIFP010000001">
    <property type="protein sequence ID" value="MBB4135352.1"/>
    <property type="molecule type" value="Genomic_DNA"/>
</dbReference>
<gene>
    <name evidence="1" type="ORF">BKA16_001904</name>
</gene>
<protein>
    <submittedName>
        <fullName evidence="1">Uncharacterized protein</fullName>
    </submittedName>
</protein>
<dbReference type="SUPFAM" id="SSF159245">
    <property type="entry name" value="AttH-like"/>
    <property type="match status" value="1"/>
</dbReference>
<reference evidence="1 2" key="1">
    <citation type="submission" date="2020-08" db="EMBL/GenBank/DDBJ databases">
        <title>Sequencing the genomes of 1000 actinobacteria strains.</title>
        <authorList>
            <person name="Klenk H.-P."/>
        </authorList>
    </citation>
    <scope>NUCLEOTIDE SEQUENCE [LARGE SCALE GENOMIC DNA]</scope>
    <source>
        <strain evidence="1 2">DSM 45298</strain>
    </source>
</reference>
<sequence>MRQIMQVVVPADEYLVHQTPETFATVSNADISWTEKVWLSLFARDGSVQIDFGIGKYHNRNVIDGFAGVSRGVEQITVRASTELDTDFSRVGVGPIDYEVVEPMNKVRAVLRANDVQPISFDVTLTAVLPPFLERKDAQRGSDGFRVASDLRRFHQLCTVSGWLEIDGERTEITDETWLGYRDRSWGVRMDVGEPAPDVKAPNRMNEDFLLTWSPMYFQPADGSDPYEIHHYLQWVDGEVHYFSGFVNYPDGRQEPLHGCVDDLKYDPATRRLLGGTMTFDAGWGEKRTIEIEPVSDTGFHLGTALYFGFKGDRHGMWHGVDHTAGERYEDMTRRETIDEAHQLRDCVIRTKEGDATGYGIFESIVGEHPRYGLTREDSFL</sequence>
<keyword evidence="2" id="KW-1185">Reference proteome</keyword>